<evidence type="ECO:0000313" key="3">
    <source>
        <dbReference type="EMBL" id="KAF2754178.1"/>
    </source>
</evidence>
<dbReference type="OrthoDB" id="3362494at2759"/>
<dbReference type="EMBL" id="ML996581">
    <property type="protein sequence ID" value="KAF2754178.1"/>
    <property type="molecule type" value="Genomic_DNA"/>
</dbReference>
<dbReference type="AlphaFoldDB" id="A0A6A6VU11"/>
<feature type="compositionally biased region" description="Polar residues" evidence="1">
    <location>
        <begin position="375"/>
        <end position="398"/>
    </location>
</feature>
<dbReference type="PANTHER" id="PTHR28093">
    <property type="entry name" value="MORPHOGENESIS-RELATED PROTEIN MSB1"/>
    <property type="match status" value="1"/>
</dbReference>
<feature type="compositionally biased region" description="Basic and acidic residues" evidence="1">
    <location>
        <begin position="589"/>
        <end position="610"/>
    </location>
</feature>
<feature type="compositionally biased region" description="Basic and acidic residues" evidence="1">
    <location>
        <begin position="817"/>
        <end position="828"/>
    </location>
</feature>
<feature type="region of interest" description="Disordered" evidence="1">
    <location>
        <begin position="366"/>
        <end position="404"/>
    </location>
</feature>
<dbReference type="GeneID" id="54488596"/>
<feature type="compositionally biased region" description="Basic residues" evidence="1">
    <location>
        <begin position="542"/>
        <end position="551"/>
    </location>
</feature>
<dbReference type="InterPro" id="IPR037508">
    <property type="entry name" value="Msb1/Mug8"/>
</dbReference>
<evidence type="ECO:0000313" key="4">
    <source>
        <dbReference type="Proteomes" id="UP000799437"/>
    </source>
</evidence>
<feature type="compositionally biased region" description="Basic and acidic residues" evidence="1">
    <location>
        <begin position="989"/>
        <end position="999"/>
    </location>
</feature>
<feature type="region of interest" description="Disordered" evidence="1">
    <location>
        <begin position="341"/>
        <end position="360"/>
    </location>
</feature>
<sequence>MPFFGSLFKKDGTKASKGKLNAAQAPTTVQQYPPWQESWERATVNATEIHELIHLATQEMKSRDLDAPFFLLPFRPESEVSTTTSARNFICHFFKARYENTAGYSGANLSHELLLTEPMVLVSIIKWCWSRLPGGVVTWETYELFRIGEQDSNMAVHAFDTFIPISVEDEARKKIIFDFFDLLAAVAARGKTNGLGGRKLSRLAGWWAFELSDGGKGFDGGYSSWSNAANACSHLFFAYLRSLSPEIQPGLSGISPLPRSLQALLSQTEYPPQAPTLMHSTTPKVVMIVDSVSPTPFALLRRTANFEYRDEDVALQQFSTYDDPVRALTDECRRVLEAISSTNQSDAQKTSDSTWSSFQRSGFGQASDSLDAKSANGSALPSSQEFSGLRTEPSSRSNDFGRPTTPSWADFLTTGFSEDTTTKTVGPVLLPPDKQLPPIGETARVRSSQSHVNNGYSTLEPGELASIGRFELDDTFWWVWITSLAGEETASRKAVFGRCALIEVEIHGARWLLVEEQIKGASPRPEKDAYIAEKKSKFSFRNRLGRRKSTGKNKLEPYKRGQSDTSMSKTSITPDQHTRIQQAAAQLAHDQKQKANPEGAQRRGRSDDQASNKTASVLTLQPNIMSEAAPAMKWAKEFDKDTVRAKYLSNKTAGTGKPVEQLAIAKDAKQDSLSNGRISPTTTDAAGAAFSSPSGGISRKEVSSNPPFPVTPTKADGAEIAHAASVPLPDEKAFVSPSQPDLRQHPALRSESPELSRPIPPPKNNAAAAAAAAWHRQQAQQVDTPSPAASPVAKKDSPKKLKKTNTSAGFKKMLGMGKKDKQEKEKEPAAAQMPTMQESSPAPEQDVPKEPVISPIPEPSHKSELETDPVATAPAIVSSSAAPQSAAVDAVANGPATSKKALNDFSQGPLEDVPAFIADDSADADSVDSPYQQGRHAEPATPAEEPQISPADNNKEPLSTAEDNQSEKSLDLHRKVSPSQDRWAQIRKNAAERAARVSEEQSFGKTDDGGETSGEETIEHRVARIKARVAELTGAATAESQGVKTGTK</sequence>
<evidence type="ECO:0000256" key="1">
    <source>
        <dbReference type="SAM" id="MobiDB-lite"/>
    </source>
</evidence>
<accession>A0A6A6VU11</accession>
<feature type="compositionally biased region" description="Low complexity" evidence="1">
    <location>
        <begin position="869"/>
        <end position="892"/>
    </location>
</feature>
<dbReference type="PANTHER" id="PTHR28093:SF1">
    <property type="entry name" value="MORPHOGENESIS-RELATED PROTEIN MSB1"/>
    <property type="match status" value="1"/>
</dbReference>
<feature type="compositionally biased region" description="Basic and acidic residues" evidence="1">
    <location>
        <begin position="965"/>
        <end position="974"/>
    </location>
</feature>
<name>A0A6A6VU11_9PEZI</name>
<feature type="compositionally biased region" description="Polar residues" evidence="1">
    <location>
        <begin position="671"/>
        <end position="684"/>
    </location>
</feature>
<feature type="region of interest" description="Disordered" evidence="1">
    <location>
        <begin position="666"/>
        <end position="1021"/>
    </location>
</feature>
<dbReference type="Proteomes" id="UP000799437">
    <property type="component" value="Unassembled WGS sequence"/>
</dbReference>
<feature type="compositionally biased region" description="Basic and acidic residues" evidence="1">
    <location>
        <begin position="553"/>
        <end position="562"/>
    </location>
</feature>
<protein>
    <recommendedName>
        <fullName evidence="2">Meiotically up-regulated protein Msb1/Mug8 domain-containing protein</fullName>
    </recommendedName>
</protein>
<gene>
    <name evidence="3" type="ORF">EJ05DRAFT_504281</name>
</gene>
<reference evidence="3" key="1">
    <citation type="journal article" date="2020" name="Stud. Mycol.">
        <title>101 Dothideomycetes genomes: a test case for predicting lifestyles and emergence of pathogens.</title>
        <authorList>
            <person name="Haridas S."/>
            <person name="Albert R."/>
            <person name="Binder M."/>
            <person name="Bloem J."/>
            <person name="Labutti K."/>
            <person name="Salamov A."/>
            <person name="Andreopoulos B."/>
            <person name="Baker S."/>
            <person name="Barry K."/>
            <person name="Bills G."/>
            <person name="Bluhm B."/>
            <person name="Cannon C."/>
            <person name="Castanera R."/>
            <person name="Culley D."/>
            <person name="Daum C."/>
            <person name="Ezra D."/>
            <person name="Gonzalez J."/>
            <person name="Henrissat B."/>
            <person name="Kuo A."/>
            <person name="Liang C."/>
            <person name="Lipzen A."/>
            <person name="Lutzoni F."/>
            <person name="Magnuson J."/>
            <person name="Mondo S."/>
            <person name="Nolan M."/>
            <person name="Ohm R."/>
            <person name="Pangilinan J."/>
            <person name="Park H.-J."/>
            <person name="Ramirez L."/>
            <person name="Alfaro M."/>
            <person name="Sun H."/>
            <person name="Tritt A."/>
            <person name="Yoshinaga Y."/>
            <person name="Zwiers L.-H."/>
            <person name="Turgeon B."/>
            <person name="Goodwin S."/>
            <person name="Spatafora J."/>
            <person name="Crous P."/>
            <person name="Grigoriev I."/>
        </authorList>
    </citation>
    <scope>NUCLEOTIDE SEQUENCE</scope>
    <source>
        <strain evidence="3">CBS 121739</strain>
    </source>
</reference>
<feature type="domain" description="Meiotically up-regulated protein Msb1/Mug8" evidence="2">
    <location>
        <begin position="44"/>
        <end position="517"/>
    </location>
</feature>
<feature type="compositionally biased region" description="Polar residues" evidence="1">
    <location>
        <begin position="611"/>
        <end position="622"/>
    </location>
</feature>
<proteinExistence type="predicted"/>
<dbReference type="RefSeq" id="XP_033596629.1">
    <property type="nucleotide sequence ID" value="XM_033747542.1"/>
</dbReference>
<evidence type="ECO:0000259" key="2">
    <source>
        <dbReference type="Pfam" id="PF08101"/>
    </source>
</evidence>
<feature type="compositionally biased region" description="Low complexity" evidence="1">
    <location>
        <begin position="685"/>
        <end position="697"/>
    </location>
</feature>
<organism evidence="3 4">
    <name type="scientific">Pseudovirgaria hyperparasitica</name>
    <dbReference type="NCBI Taxonomy" id="470096"/>
    <lineage>
        <taxon>Eukaryota</taxon>
        <taxon>Fungi</taxon>
        <taxon>Dikarya</taxon>
        <taxon>Ascomycota</taxon>
        <taxon>Pezizomycotina</taxon>
        <taxon>Dothideomycetes</taxon>
        <taxon>Dothideomycetes incertae sedis</taxon>
        <taxon>Acrospermales</taxon>
        <taxon>Acrospermaceae</taxon>
        <taxon>Pseudovirgaria</taxon>
    </lineage>
</organism>
<dbReference type="InterPro" id="IPR012965">
    <property type="entry name" value="Msb1/Mug8_dom"/>
</dbReference>
<dbReference type="Pfam" id="PF08101">
    <property type="entry name" value="Msb1-Mug8_dom"/>
    <property type="match status" value="1"/>
</dbReference>
<feature type="region of interest" description="Disordered" evidence="1">
    <location>
        <begin position="542"/>
        <end position="622"/>
    </location>
</feature>
<keyword evidence="4" id="KW-1185">Reference proteome</keyword>
<feature type="compositionally biased region" description="Polar residues" evidence="1">
    <location>
        <begin position="563"/>
        <end position="584"/>
    </location>
</feature>